<evidence type="ECO:0000313" key="2">
    <source>
        <dbReference type="Proteomes" id="UP000271380"/>
    </source>
</evidence>
<evidence type="ECO:0000313" key="1">
    <source>
        <dbReference type="EMBL" id="VEH04383.1"/>
    </source>
</evidence>
<dbReference type="AlphaFoldDB" id="A0AB38VPB1"/>
<accession>A0AB38VPB1</accession>
<protein>
    <submittedName>
        <fullName evidence="1">Uncharacterized protein</fullName>
    </submittedName>
</protein>
<dbReference type="EMBL" id="LR134377">
    <property type="protein sequence ID" value="VEH04383.1"/>
    <property type="molecule type" value="Genomic_DNA"/>
</dbReference>
<dbReference type="RefSeq" id="WP_126316255.1">
    <property type="nucleotide sequence ID" value="NZ_JBHOLU010000001.1"/>
</dbReference>
<organism evidence="1 2">
    <name type="scientific">Corynebacterium kutscheri</name>
    <dbReference type="NCBI Taxonomy" id="35755"/>
    <lineage>
        <taxon>Bacteria</taxon>
        <taxon>Bacillati</taxon>
        <taxon>Actinomycetota</taxon>
        <taxon>Actinomycetes</taxon>
        <taxon>Mycobacteriales</taxon>
        <taxon>Corynebacteriaceae</taxon>
        <taxon>Corynebacterium</taxon>
    </lineage>
</organism>
<reference evidence="1 2" key="1">
    <citation type="submission" date="2018-12" db="EMBL/GenBank/DDBJ databases">
        <authorList>
            <consortium name="Pathogen Informatics"/>
        </authorList>
    </citation>
    <scope>NUCLEOTIDE SEQUENCE [LARGE SCALE GENOMIC DNA]</scope>
    <source>
        <strain evidence="1 2">NCTC949</strain>
    </source>
</reference>
<sequence length="413" mass="46060">MEHHGAFLIHINTADQLYRPISRSLIAEGNMPADTFIDILSCSLGLAPKPYWCIGVGKGYYVGRRQFHLAHPMLIDAQPLNLHDLVQLSHTFNSFNSEEEATFTLEITGQALWHFEVQISSYTDPLGLLEDYLQQENQSIALLEAIGSFNPDIDPRIAALADAAALGHSVAPHIGMDALVNRVDAQLDIDPCQSDAHAMLAAYHALDKHGKVQPWIHFFAAFSKSPITSAVNTILHQLSCPDLTDSPISASSTDEITGFARKLLIINNYVEKDEHNNLCLSAHIAGELTSHHHASTTMIAQLYSSIPVHKMVLPKQAFDITPRPVRYICPQPHATLEHFHFQHDCSLDSVYLPECQKLYDDTGATELSSLDSLPFGYTRRFMKKEHNLDLALHQALTGLDFDIELSKLMREQN</sequence>
<gene>
    <name evidence="1" type="ORF">NCTC949_00060</name>
</gene>
<proteinExistence type="predicted"/>
<name>A0AB38VPB1_9CORY</name>
<dbReference type="Proteomes" id="UP000271380">
    <property type="component" value="Chromosome"/>
</dbReference>